<feature type="domain" description="Carboxymuconolactone decarboxylase-like" evidence="1">
    <location>
        <begin position="48"/>
        <end position="130"/>
    </location>
</feature>
<dbReference type="InterPro" id="IPR029032">
    <property type="entry name" value="AhpD-like"/>
</dbReference>
<organism evidence="2 3">
    <name type="scientific">Pyrinomonas methylaliphatogenes</name>
    <dbReference type="NCBI Taxonomy" id="454194"/>
    <lineage>
        <taxon>Bacteria</taxon>
        <taxon>Pseudomonadati</taxon>
        <taxon>Acidobacteriota</taxon>
        <taxon>Blastocatellia</taxon>
        <taxon>Blastocatellales</taxon>
        <taxon>Pyrinomonadaceae</taxon>
        <taxon>Pyrinomonas</taxon>
    </lineage>
</organism>
<keyword evidence="2" id="KW-0575">Peroxidase</keyword>
<dbReference type="InterPro" id="IPR010195">
    <property type="entry name" value="Uncharacterised_peroxidase-rel"/>
</dbReference>
<dbReference type="Gene3D" id="1.20.1290.10">
    <property type="entry name" value="AhpD-like"/>
    <property type="match status" value="1"/>
</dbReference>
<dbReference type="RefSeq" id="WP_083437670.1">
    <property type="nucleotide sequence ID" value="NZ_CBXV010000004.1"/>
</dbReference>
<keyword evidence="3" id="KW-1185">Reference proteome</keyword>
<gene>
    <name evidence="2" type="ORF">PYK22_01356</name>
</gene>
<sequence length="220" mass="24872">MSIDGTRQIYLREVQNNPQPCHYLSLIRASQESGREVCDIWYLFAYRPAMTQHLQNFTQEVMRGESPLSVGLRELIAAYTSYLNECEFCTKAHAAVAAELLGSEELVWAALRDPEQADLKDEEKALLRFVRQITKDLSGISEKDVQAVRDAGWSDEAIFYAITVCALFNLYNRWVGASGVHAISDEGHRFYGRSMALRGYDPKAREEYVTGFRSEGGGRS</sequence>
<dbReference type="GO" id="GO:0051920">
    <property type="term" value="F:peroxiredoxin activity"/>
    <property type="evidence" value="ECO:0007669"/>
    <property type="project" value="InterPro"/>
</dbReference>
<keyword evidence="2" id="KW-0560">Oxidoreductase</keyword>
<dbReference type="NCBIfam" id="TIGR01926">
    <property type="entry name" value="peroxid_rel"/>
    <property type="match status" value="1"/>
</dbReference>
<dbReference type="SUPFAM" id="SSF69118">
    <property type="entry name" value="AhpD-like"/>
    <property type="match status" value="1"/>
</dbReference>
<dbReference type="PANTHER" id="PTHR35446">
    <property type="entry name" value="SI:CH211-175M2.5"/>
    <property type="match status" value="1"/>
</dbReference>
<dbReference type="InterPro" id="IPR003779">
    <property type="entry name" value="CMD-like"/>
</dbReference>
<dbReference type="Proteomes" id="UP000031518">
    <property type="component" value="Unassembled WGS sequence"/>
</dbReference>
<dbReference type="AlphaFoldDB" id="A0A0B6WVP9"/>
<reference evidence="2 3" key="1">
    <citation type="submission" date="2013-12" db="EMBL/GenBank/DDBJ databases">
        <authorList>
            <person name="Stott M."/>
        </authorList>
    </citation>
    <scope>NUCLEOTIDE SEQUENCE [LARGE SCALE GENOMIC DNA]</scope>
    <source>
        <strain evidence="2 3">K22</strain>
    </source>
</reference>
<dbReference type="Pfam" id="PF02627">
    <property type="entry name" value="CMD"/>
    <property type="match status" value="1"/>
</dbReference>
<dbReference type="EMBL" id="CBXV010000004">
    <property type="protein sequence ID" value="CDM65358.1"/>
    <property type="molecule type" value="Genomic_DNA"/>
</dbReference>
<evidence type="ECO:0000313" key="2">
    <source>
        <dbReference type="EMBL" id="CDM65358.1"/>
    </source>
</evidence>
<dbReference type="STRING" id="454194.PYK22_01356"/>
<reference evidence="2 3" key="2">
    <citation type="submission" date="2015-01" db="EMBL/GenBank/DDBJ databases">
        <title>Complete genome sequence of Pyrinomonas methylaliphatogenes type strain K22T.</title>
        <authorList>
            <person name="Lee K.C.Y."/>
            <person name="Power J.F."/>
            <person name="Dunfield P.F."/>
            <person name="Morgan X.C."/>
            <person name="Huttenhower C."/>
            <person name="Stott M.B."/>
        </authorList>
    </citation>
    <scope>NUCLEOTIDE SEQUENCE [LARGE SCALE GENOMIC DNA]</scope>
    <source>
        <strain evidence="2 3">K22</strain>
    </source>
</reference>
<accession>A0A0B6WVP9</accession>
<dbReference type="OrthoDB" id="122912at2"/>
<name>A0A0B6WVP9_9BACT</name>
<protein>
    <submittedName>
        <fullName evidence="2">Uncharacterized peroxidase-related enzyme</fullName>
    </submittedName>
</protein>
<evidence type="ECO:0000313" key="3">
    <source>
        <dbReference type="Proteomes" id="UP000031518"/>
    </source>
</evidence>
<dbReference type="PANTHER" id="PTHR35446:SF2">
    <property type="entry name" value="CARBOXYMUCONOLACTONE DECARBOXYLASE-LIKE DOMAIN-CONTAINING PROTEIN"/>
    <property type="match status" value="1"/>
</dbReference>
<evidence type="ECO:0000259" key="1">
    <source>
        <dbReference type="Pfam" id="PF02627"/>
    </source>
</evidence>
<proteinExistence type="predicted"/>